<sequence>MLIQGLERKTQELKNKGLTNEVIKNYLKEYLQLFILEFLYNQKKYQDLIFTGGSCLRFCYGLNRLSEDLDLDSLNKIDKKILAKELKE</sequence>
<dbReference type="Gene3D" id="3.10.450.620">
    <property type="entry name" value="JHP933, nucleotidyltransferase-like core domain"/>
    <property type="match status" value="1"/>
</dbReference>
<gene>
    <name evidence="1" type="ORF">COY61_01100</name>
</gene>
<accession>A0A2M7RNB1</accession>
<name>A0A2M7RNB1_9BACT</name>
<dbReference type="InterPro" id="IPR014942">
    <property type="entry name" value="AbiEii"/>
</dbReference>
<dbReference type="Pfam" id="PF08843">
    <property type="entry name" value="AbiEii"/>
    <property type="match status" value="1"/>
</dbReference>
<dbReference type="AlphaFoldDB" id="A0A2M7RNB1"/>
<evidence type="ECO:0000313" key="2">
    <source>
        <dbReference type="Proteomes" id="UP000229371"/>
    </source>
</evidence>
<dbReference type="EMBL" id="PFMI01000028">
    <property type="protein sequence ID" value="PIZ00973.1"/>
    <property type="molecule type" value="Genomic_DNA"/>
</dbReference>
<protein>
    <recommendedName>
        <fullName evidence="3">Nucleotidyl transferase AbiEii/AbiGii toxin family protein</fullName>
    </recommendedName>
</protein>
<evidence type="ECO:0000313" key="1">
    <source>
        <dbReference type="EMBL" id="PIZ00973.1"/>
    </source>
</evidence>
<reference evidence="2" key="1">
    <citation type="submission" date="2017-09" db="EMBL/GenBank/DDBJ databases">
        <title>Depth-based differentiation of microbial function through sediment-hosted aquifers and enrichment of novel symbionts in the deep terrestrial subsurface.</title>
        <authorList>
            <person name="Probst A.J."/>
            <person name="Ladd B."/>
            <person name="Jarett J.K."/>
            <person name="Geller-Mcgrath D.E."/>
            <person name="Sieber C.M.K."/>
            <person name="Emerson J.B."/>
            <person name="Anantharaman K."/>
            <person name="Thomas B.C."/>
            <person name="Malmstrom R."/>
            <person name="Stieglmeier M."/>
            <person name="Klingl A."/>
            <person name="Woyke T."/>
            <person name="Ryan C.M."/>
            <person name="Banfield J.F."/>
        </authorList>
    </citation>
    <scope>NUCLEOTIDE SEQUENCE [LARGE SCALE GENOMIC DNA]</scope>
</reference>
<proteinExistence type="predicted"/>
<evidence type="ECO:0008006" key="3">
    <source>
        <dbReference type="Google" id="ProtNLM"/>
    </source>
</evidence>
<dbReference type="Proteomes" id="UP000229371">
    <property type="component" value="Unassembled WGS sequence"/>
</dbReference>
<comment type="caution">
    <text evidence="1">The sequence shown here is derived from an EMBL/GenBank/DDBJ whole genome shotgun (WGS) entry which is preliminary data.</text>
</comment>
<organism evidence="1 2">
    <name type="scientific">bacterium (Candidatus Gribaldobacteria) CG_4_10_14_0_8_um_filter_33_9</name>
    <dbReference type="NCBI Taxonomy" id="2014266"/>
    <lineage>
        <taxon>Bacteria</taxon>
        <taxon>Candidatus Gribaldobacteria</taxon>
    </lineage>
</organism>
<feature type="non-terminal residue" evidence="1">
    <location>
        <position position="88"/>
    </location>
</feature>